<dbReference type="CDD" id="cd19088">
    <property type="entry name" value="AKR_AKR13B1"/>
    <property type="match status" value="1"/>
</dbReference>
<dbReference type="GO" id="GO:0005737">
    <property type="term" value="C:cytoplasm"/>
    <property type="evidence" value="ECO:0007669"/>
    <property type="project" value="TreeGrafter"/>
</dbReference>
<reference evidence="3 4" key="1">
    <citation type="submission" date="2019-06" db="EMBL/GenBank/DDBJ databases">
        <title>Sequencing the genomes of 1000 actinobacteria strains.</title>
        <authorList>
            <person name="Klenk H.-P."/>
        </authorList>
    </citation>
    <scope>NUCLEOTIDE SEQUENCE [LARGE SCALE GENOMIC DNA]</scope>
    <source>
        <strain evidence="3 4">DSM 46699</strain>
    </source>
</reference>
<sequence length="309" mass="32084">MNISEVAPGGVAPLAGRPVARVGFGAMQLRGRDRDAAISILRRAVESGVNHIDTAHFYGPGEVNALIREALHPYPDDLVLVSKVGAAHSPEAEAGLALAQRPEQLRAGVEENLAQLGVERLEVVNLRRTDAPPGVVAEGDQLVDVEDQLAELSALRDEGKIGGIGLSAVTAEKLEQALPVGVACVQNSHSVLDRHAEPVLEVCRENGIPWVPFFPLGSAFPAGSAFPGLSKVTENPVVIDVAAAIGATPAQVGLAWQLAHYENTLLIPGTADPGHLDENIAAGGVCLTPELQSELGRLSGKSGAEIGGL</sequence>
<evidence type="ECO:0000313" key="3">
    <source>
        <dbReference type="EMBL" id="TWF93490.1"/>
    </source>
</evidence>
<organism evidence="3 4">
    <name type="scientific">Saccharopolyspora dendranthemae</name>
    <dbReference type="NCBI Taxonomy" id="1181886"/>
    <lineage>
        <taxon>Bacteria</taxon>
        <taxon>Bacillati</taxon>
        <taxon>Actinomycetota</taxon>
        <taxon>Actinomycetes</taxon>
        <taxon>Pseudonocardiales</taxon>
        <taxon>Pseudonocardiaceae</taxon>
        <taxon>Saccharopolyspora</taxon>
    </lineage>
</organism>
<dbReference type="InterPro" id="IPR020471">
    <property type="entry name" value="AKR"/>
</dbReference>
<comment type="caution">
    <text evidence="3">The sequence shown here is derived from an EMBL/GenBank/DDBJ whole genome shotgun (WGS) entry which is preliminary data.</text>
</comment>
<evidence type="ECO:0000259" key="2">
    <source>
        <dbReference type="Pfam" id="PF00248"/>
    </source>
</evidence>
<name>A0A561U2D2_9PSEU</name>
<dbReference type="InterPro" id="IPR036812">
    <property type="entry name" value="NAD(P)_OxRdtase_dom_sf"/>
</dbReference>
<dbReference type="SUPFAM" id="SSF51430">
    <property type="entry name" value="NAD(P)-linked oxidoreductase"/>
    <property type="match status" value="1"/>
</dbReference>
<dbReference type="PANTHER" id="PTHR43625">
    <property type="entry name" value="AFLATOXIN B1 ALDEHYDE REDUCTASE"/>
    <property type="match status" value="1"/>
</dbReference>
<protein>
    <recommendedName>
        <fullName evidence="2">NADP-dependent oxidoreductase domain-containing protein</fullName>
    </recommendedName>
</protein>
<keyword evidence="1" id="KW-0560">Oxidoreductase</keyword>
<dbReference type="GO" id="GO:0016491">
    <property type="term" value="F:oxidoreductase activity"/>
    <property type="evidence" value="ECO:0007669"/>
    <property type="project" value="UniProtKB-KW"/>
</dbReference>
<gene>
    <name evidence="3" type="ORF">FHU35_15334</name>
</gene>
<dbReference type="OrthoDB" id="3216283at2"/>
<evidence type="ECO:0000256" key="1">
    <source>
        <dbReference type="ARBA" id="ARBA00023002"/>
    </source>
</evidence>
<dbReference type="PANTHER" id="PTHR43625:SF40">
    <property type="entry name" value="ALDO-KETO REDUCTASE YAKC [NADP(+)]"/>
    <property type="match status" value="1"/>
</dbReference>
<feature type="domain" description="NADP-dependent oxidoreductase" evidence="2">
    <location>
        <begin position="22"/>
        <end position="290"/>
    </location>
</feature>
<dbReference type="Gene3D" id="3.20.20.100">
    <property type="entry name" value="NADP-dependent oxidoreductase domain"/>
    <property type="match status" value="1"/>
</dbReference>
<accession>A0A561U2D2</accession>
<dbReference type="Proteomes" id="UP000316184">
    <property type="component" value="Unassembled WGS sequence"/>
</dbReference>
<dbReference type="InterPro" id="IPR050791">
    <property type="entry name" value="Aldo-Keto_reductase"/>
</dbReference>
<dbReference type="Pfam" id="PF00248">
    <property type="entry name" value="Aldo_ket_red"/>
    <property type="match status" value="1"/>
</dbReference>
<dbReference type="EMBL" id="VIWX01000005">
    <property type="protein sequence ID" value="TWF93490.1"/>
    <property type="molecule type" value="Genomic_DNA"/>
</dbReference>
<dbReference type="InterPro" id="IPR023210">
    <property type="entry name" value="NADP_OxRdtase_dom"/>
</dbReference>
<proteinExistence type="predicted"/>
<dbReference type="AlphaFoldDB" id="A0A561U2D2"/>
<evidence type="ECO:0000313" key="4">
    <source>
        <dbReference type="Proteomes" id="UP000316184"/>
    </source>
</evidence>
<dbReference type="PRINTS" id="PR00069">
    <property type="entry name" value="ALDKETRDTASE"/>
</dbReference>
<dbReference type="RefSeq" id="WP_145743307.1">
    <property type="nucleotide sequence ID" value="NZ_VIWX01000005.1"/>
</dbReference>
<keyword evidence="4" id="KW-1185">Reference proteome</keyword>